<gene>
    <name evidence="2" type="ORF">L2764_26580</name>
</gene>
<comment type="caution">
    <text evidence="2">The sequence shown here is derived from an EMBL/GenBank/DDBJ whole genome shotgun (WGS) entry which is preliminary data.</text>
</comment>
<dbReference type="SUPFAM" id="SSF55729">
    <property type="entry name" value="Acyl-CoA N-acyltransferases (Nat)"/>
    <property type="match status" value="1"/>
</dbReference>
<dbReference type="CDD" id="cd04301">
    <property type="entry name" value="NAT_SF"/>
    <property type="match status" value="1"/>
</dbReference>
<sequence length="167" mass="18953">MNSLNIRVINKKDWAIYKELRLLSLQDSPNSFGSTYEHEIKFSKEEWLSRLDPDNQSKYALPLIAELNGMAIGLTWGVLHSSSDKTAHVYQMWISPSVRGQGVGRLLLQKIITWAKEFDLDYVSLAVSTINVAAVNLYQTTGFEPYGALKSLREDSVLSVQPMRFKL</sequence>
<dbReference type="Pfam" id="PF00583">
    <property type="entry name" value="Acetyltransf_1"/>
    <property type="match status" value="1"/>
</dbReference>
<name>A0ABT0LJN5_9GAMM</name>
<reference evidence="2 3" key="1">
    <citation type="submission" date="2022-01" db="EMBL/GenBank/DDBJ databases">
        <title>Whole genome-based taxonomy of the Shewanellaceae.</title>
        <authorList>
            <person name="Martin-Rodriguez A.J."/>
        </authorList>
    </citation>
    <scope>NUCLEOTIDE SEQUENCE [LARGE SCALE GENOMIC DNA]</scope>
    <source>
        <strain evidence="2 3">DSM 17177</strain>
    </source>
</reference>
<organism evidence="2 3">
    <name type="scientific">Shewanella surugensis</name>
    <dbReference type="NCBI Taxonomy" id="212020"/>
    <lineage>
        <taxon>Bacteria</taxon>
        <taxon>Pseudomonadati</taxon>
        <taxon>Pseudomonadota</taxon>
        <taxon>Gammaproteobacteria</taxon>
        <taxon>Alteromonadales</taxon>
        <taxon>Shewanellaceae</taxon>
        <taxon>Shewanella</taxon>
    </lineage>
</organism>
<accession>A0ABT0LJN5</accession>
<dbReference type="InterPro" id="IPR000182">
    <property type="entry name" value="GNAT_dom"/>
</dbReference>
<evidence type="ECO:0000313" key="2">
    <source>
        <dbReference type="EMBL" id="MCL1127922.1"/>
    </source>
</evidence>
<dbReference type="PROSITE" id="PS51186">
    <property type="entry name" value="GNAT"/>
    <property type="match status" value="1"/>
</dbReference>
<dbReference type="Gene3D" id="3.40.630.30">
    <property type="match status" value="1"/>
</dbReference>
<dbReference type="RefSeq" id="WP_248943347.1">
    <property type="nucleotide sequence ID" value="NZ_JAKIKS010000251.1"/>
</dbReference>
<dbReference type="EMBL" id="JAKIKS010000251">
    <property type="protein sequence ID" value="MCL1127922.1"/>
    <property type="molecule type" value="Genomic_DNA"/>
</dbReference>
<evidence type="ECO:0000259" key="1">
    <source>
        <dbReference type="PROSITE" id="PS51186"/>
    </source>
</evidence>
<keyword evidence="3" id="KW-1185">Reference proteome</keyword>
<evidence type="ECO:0000313" key="3">
    <source>
        <dbReference type="Proteomes" id="UP001203423"/>
    </source>
</evidence>
<dbReference type="Proteomes" id="UP001203423">
    <property type="component" value="Unassembled WGS sequence"/>
</dbReference>
<proteinExistence type="predicted"/>
<feature type="domain" description="N-acetyltransferase" evidence="1">
    <location>
        <begin position="4"/>
        <end position="167"/>
    </location>
</feature>
<dbReference type="InterPro" id="IPR016181">
    <property type="entry name" value="Acyl_CoA_acyltransferase"/>
</dbReference>
<protein>
    <submittedName>
        <fullName evidence="2">GNAT family N-acetyltransferase</fullName>
    </submittedName>
</protein>
<dbReference type="PANTHER" id="PTHR43072">
    <property type="entry name" value="N-ACETYLTRANSFERASE"/>
    <property type="match status" value="1"/>
</dbReference>